<gene>
    <name evidence="1" type="ORF">BD324DRAFT_619384</name>
</gene>
<protein>
    <submittedName>
        <fullName evidence="1">Uncharacterized protein</fullName>
    </submittedName>
</protein>
<organism evidence="1 2">
    <name type="scientific">Kockovaella imperatae</name>
    <dbReference type="NCBI Taxonomy" id="4999"/>
    <lineage>
        <taxon>Eukaryota</taxon>
        <taxon>Fungi</taxon>
        <taxon>Dikarya</taxon>
        <taxon>Basidiomycota</taxon>
        <taxon>Agaricomycotina</taxon>
        <taxon>Tremellomycetes</taxon>
        <taxon>Tremellales</taxon>
        <taxon>Cuniculitremaceae</taxon>
        <taxon>Kockovaella</taxon>
    </lineage>
</organism>
<accession>A0A1Y1UMW7</accession>
<keyword evidence="2" id="KW-1185">Reference proteome</keyword>
<evidence type="ECO:0000313" key="1">
    <source>
        <dbReference type="EMBL" id="ORX39359.1"/>
    </source>
</evidence>
<dbReference type="AlphaFoldDB" id="A0A1Y1UMW7"/>
<evidence type="ECO:0000313" key="2">
    <source>
        <dbReference type="Proteomes" id="UP000193218"/>
    </source>
</evidence>
<proteinExistence type="predicted"/>
<sequence length="60" mass="6867">MARKMCRIAARCQCMCVCLQSDPKWDSVTQAICVLLHGRQCSFTGFEYLTGSSERMSEWI</sequence>
<dbReference type="RefSeq" id="XP_021873222.1">
    <property type="nucleotide sequence ID" value="XM_022015167.1"/>
</dbReference>
<dbReference type="GeneID" id="33556975"/>
<dbReference type="InParanoid" id="A0A1Y1UMW7"/>
<reference evidence="1 2" key="1">
    <citation type="submission" date="2017-03" db="EMBL/GenBank/DDBJ databases">
        <title>Widespread Adenine N6-methylation of Active Genes in Fungi.</title>
        <authorList>
            <consortium name="DOE Joint Genome Institute"/>
            <person name="Mondo S.J."/>
            <person name="Dannebaum R.O."/>
            <person name="Kuo R.C."/>
            <person name="Louie K.B."/>
            <person name="Bewick A.J."/>
            <person name="Labutti K."/>
            <person name="Haridas S."/>
            <person name="Kuo A."/>
            <person name="Salamov A."/>
            <person name="Ahrendt S.R."/>
            <person name="Lau R."/>
            <person name="Bowen B.P."/>
            <person name="Lipzen A."/>
            <person name="Sullivan W."/>
            <person name="Andreopoulos W.B."/>
            <person name="Clum A."/>
            <person name="Lindquist E."/>
            <person name="Daum C."/>
            <person name="Northen T.R."/>
            <person name="Ramamoorthy G."/>
            <person name="Schmitz R.J."/>
            <person name="Gryganskyi A."/>
            <person name="Culley D."/>
            <person name="Magnuson J."/>
            <person name="James T.Y."/>
            <person name="O'Malley M.A."/>
            <person name="Stajich J.E."/>
            <person name="Spatafora J.W."/>
            <person name="Visel A."/>
            <person name="Grigoriev I.V."/>
        </authorList>
    </citation>
    <scope>NUCLEOTIDE SEQUENCE [LARGE SCALE GENOMIC DNA]</scope>
    <source>
        <strain evidence="1 2">NRRL Y-17943</strain>
    </source>
</reference>
<dbReference type="Proteomes" id="UP000193218">
    <property type="component" value="Unassembled WGS sequence"/>
</dbReference>
<dbReference type="EMBL" id="NBSH01000003">
    <property type="protein sequence ID" value="ORX39359.1"/>
    <property type="molecule type" value="Genomic_DNA"/>
</dbReference>
<name>A0A1Y1UMW7_9TREE</name>
<comment type="caution">
    <text evidence="1">The sequence shown here is derived from an EMBL/GenBank/DDBJ whole genome shotgun (WGS) entry which is preliminary data.</text>
</comment>